<reference evidence="5" key="1">
    <citation type="submission" date="2025-08" db="UniProtKB">
        <authorList>
            <consortium name="RefSeq"/>
        </authorList>
    </citation>
    <scope>IDENTIFICATION</scope>
    <source>
        <tissue evidence="5">Muscle</tissue>
    </source>
</reference>
<dbReference type="Gene3D" id="3.30.710.10">
    <property type="entry name" value="Potassium Channel Kv1.1, Chain A"/>
    <property type="match status" value="1"/>
</dbReference>
<dbReference type="Proteomes" id="UP000694851">
    <property type="component" value="Unplaced"/>
</dbReference>
<dbReference type="SUPFAM" id="SSF54695">
    <property type="entry name" value="POZ domain"/>
    <property type="match status" value="1"/>
</dbReference>
<accession>A0A8B7QPD0</accession>
<evidence type="ECO:0000259" key="3">
    <source>
        <dbReference type="PROSITE" id="PS50097"/>
    </source>
</evidence>
<dbReference type="Pfam" id="PF00651">
    <property type="entry name" value="BTB"/>
    <property type="match status" value="1"/>
</dbReference>
<evidence type="ECO:0000313" key="5">
    <source>
        <dbReference type="RefSeq" id="XP_019489910.1"/>
    </source>
</evidence>
<dbReference type="KEGG" id="hai:109377893"/>
<dbReference type="OrthoDB" id="6359943at2759"/>
<dbReference type="PROSITE" id="PS50097">
    <property type="entry name" value="BTB"/>
    <property type="match status" value="1"/>
</dbReference>
<protein>
    <submittedName>
        <fullName evidence="5">Germ cell-less protein-like 1-like</fullName>
    </submittedName>
</protein>
<keyword evidence="4" id="KW-1185">Reference proteome</keyword>
<name>A0A8B7QPD0_HIPAR</name>
<dbReference type="GeneID" id="109377893"/>
<evidence type="ECO:0000313" key="4">
    <source>
        <dbReference type="Proteomes" id="UP000694851"/>
    </source>
</evidence>
<dbReference type="AlphaFoldDB" id="A0A8B7QPD0"/>
<dbReference type="InterPro" id="IPR043380">
    <property type="entry name" value="Gcl-like"/>
</dbReference>
<feature type="domain" description="BTB" evidence="3">
    <location>
        <begin position="92"/>
        <end position="162"/>
    </location>
</feature>
<feature type="region of interest" description="Disordered" evidence="2">
    <location>
        <begin position="1"/>
        <end position="62"/>
    </location>
</feature>
<dbReference type="Gene3D" id="1.25.40.420">
    <property type="match status" value="1"/>
</dbReference>
<sequence>MGSLGSRILRHTESEIAEPREPEPQAGPSYASGSRKRRQSSRHSLGQESENSSSMSRDQEEYLQVVSTSHGKKVKITSEHAYQTLFLNAETSDIKIRALGKLWCLHKMFLCQSRYFATMFRGSWKESHKDIIDLDINDPNIDAESLHFVLGSLYRDEYVLSEPLQVPRVLATARLLQVGDLIRQCDETMKKMINVKTVCSYYAAAETYALDSVKTGCFEWLLHNLMTHPSVELYKDLSVELMNLLISSSNLFVMQKEIDVYTTLKKWMFLRLNPAWEGSTEQLLIHANNWFSRHRESAGDTAFLETKQGITFQSVFKKLRFQHMICDLASTRVIEQDTLIPSEWLSDVYKQQWFALLRTQQSRKTGPQVINETELEEYSMRCGRKIAKNGEYCWKWSGYNFGFPLHVIFTSHYIIFKQSTYNYSCDSSQSQRNIAFRLTLVCFDSSGKVSFSKTTGYKILTFAKDEEQMVMKLDGLALSFPLYVFCNFLFISSENPGN</sequence>
<dbReference type="RefSeq" id="XP_019489910.1">
    <property type="nucleotide sequence ID" value="XM_019634365.1"/>
</dbReference>
<dbReference type="InterPro" id="IPR011333">
    <property type="entry name" value="SKP1/BTB/POZ_sf"/>
</dbReference>
<feature type="compositionally biased region" description="Polar residues" evidence="2">
    <location>
        <begin position="42"/>
        <end position="56"/>
    </location>
</feature>
<dbReference type="PANTHER" id="PTHR23231:SF3">
    <property type="entry name" value="BTB DOMAIN CONTAINING 35, FAMILY MEMBER 10-RELATED"/>
    <property type="match status" value="1"/>
</dbReference>
<proteinExistence type="predicted"/>
<evidence type="ECO:0000256" key="2">
    <source>
        <dbReference type="SAM" id="MobiDB-lite"/>
    </source>
</evidence>
<dbReference type="PANTHER" id="PTHR23231">
    <property type="entry name" value="GERM CELL-LESS PROTEIN"/>
    <property type="match status" value="1"/>
</dbReference>
<evidence type="ECO:0000256" key="1">
    <source>
        <dbReference type="ARBA" id="ARBA00022473"/>
    </source>
</evidence>
<dbReference type="CDD" id="cd18495">
    <property type="entry name" value="BACK_GCL"/>
    <property type="match status" value="1"/>
</dbReference>
<dbReference type="GO" id="GO:0007281">
    <property type="term" value="P:germ cell development"/>
    <property type="evidence" value="ECO:0007669"/>
    <property type="project" value="InterPro"/>
</dbReference>
<gene>
    <name evidence="5" type="primary">LOC109377893</name>
</gene>
<keyword evidence="1" id="KW-0217">Developmental protein</keyword>
<dbReference type="InterPro" id="IPR000210">
    <property type="entry name" value="BTB/POZ_dom"/>
</dbReference>
<feature type="compositionally biased region" description="Basic and acidic residues" evidence="2">
    <location>
        <begin position="10"/>
        <end position="23"/>
    </location>
</feature>
<dbReference type="SMART" id="SM00225">
    <property type="entry name" value="BTB"/>
    <property type="match status" value="1"/>
</dbReference>
<dbReference type="GO" id="GO:0005634">
    <property type="term" value="C:nucleus"/>
    <property type="evidence" value="ECO:0007669"/>
    <property type="project" value="TreeGrafter"/>
</dbReference>
<organism evidence="4 5">
    <name type="scientific">Hipposideros armiger</name>
    <name type="common">Great Himalayan leaf-nosed bat</name>
    <dbReference type="NCBI Taxonomy" id="186990"/>
    <lineage>
        <taxon>Eukaryota</taxon>
        <taxon>Metazoa</taxon>
        <taxon>Chordata</taxon>
        <taxon>Craniata</taxon>
        <taxon>Vertebrata</taxon>
        <taxon>Euteleostomi</taxon>
        <taxon>Mammalia</taxon>
        <taxon>Eutheria</taxon>
        <taxon>Laurasiatheria</taxon>
        <taxon>Chiroptera</taxon>
        <taxon>Yinpterochiroptera</taxon>
        <taxon>Rhinolophoidea</taxon>
        <taxon>Hipposideridae</taxon>
        <taxon>Hipposideros</taxon>
    </lineage>
</organism>